<keyword evidence="6" id="KW-0539">Nucleus</keyword>
<dbReference type="GO" id="GO:0000981">
    <property type="term" value="F:DNA-binding transcription factor activity, RNA polymerase II-specific"/>
    <property type="evidence" value="ECO:0007669"/>
    <property type="project" value="InterPro"/>
</dbReference>
<dbReference type="Gene3D" id="3.30.160.60">
    <property type="entry name" value="Classic Zinc Finger"/>
    <property type="match status" value="2"/>
</dbReference>
<name>A0A2V1AXH0_9ASCO</name>
<dbReference type="GeneID" id="37007853"/>
<dbReference type="Proteomes" id="UP000244309">
    <property type="component" value="Unassembled WGS sequence"/>
</dbReference>
<dbReference type="VEuPathDB" id="FungiDB:CXQ85_002522"/>
<dbReference type="PANTHER" id="PTHR40626">
    <property type="entry name" value="MIP31509P"/>
    <property type="match status" value="1"/>
</dbReference>
<dbReference type="InterPro" id="IPR036236">
    <property type="entry name" value="Znf_C2H2_sf"/>
</dbReference>
<feature type="compositionally biased region" description="Polar residues" evidence="8">
    <location>
        <begin position="351"/>
        <end position="373"/>
    </location>
</feature>
<evidence type="ECO:0000256" key="3">
    <source>
        <dbReference type="ARBA" id="ARBA00022737"/>
    </source>
</evidence>
<dbReference type="GO" id="GO:0000785">
    <property type="term" value="C:chromatin"/>
    <property type="evidence" value="ECO:0007669"/>
    <property type="project" value="TreeGrafter"/>
</dbReference>
<evidence type="ECO:0000256" key="8">
    <source>
        <dbReference type="SAM" id="MobiDB-lite"/>
    </source>
</evidence>
<feature type="region of interest" description="Disordered" evidence="8">
    <location>
        <begin position="131"/>
        <end position="240"/>
    </location>
</feature>
<dbReference type="GO" id="GO:0000978">
    <property type="term" value="F:RNA polymerase II cis-regulatory region sequence-specific DNA binding"/>
    <property type="evidence" value="ECO:0007669"/>
    <property type="project" value="InterPro"/>
</dbReference>
<dbReference type="SUPFAM" id="SSF57667">
    <property type="entry name" value="beta-beta-alpha zinc fingers"/>
    <property type="match status" value="1"/>
</dbReference>
<proteinExistence type="predicted"/>
<evidence type="ECO:0000256" key="7">
    <source>
        <dbReference type="PROSITE-ProRule" id="PRU00042"/>
    </source>
</evidence>
<evidence type="ECO:0000256" key="5">
    <source>
        <dbReference type="ARBA" id="ARBA00022833"/>
    </source>
</evidence>
<feature type="compositionally biased region" description="Polar residues" evidence="8">
    <location>
        <begin position="229"/>
        <end position="240"/>
    </location>
</feature>
<evidence type="ECO:0000256" key="2">
    <source>
        <dbReference type="ARBA" id="ARBA00022723"/>
    </source>
</evidence>
<evidence type="ECO:0000259" key="9">
    <source>
        <dbReference type="PROSITE" id="PS50157"/>
    </source>
</evidence>
<feature type="domain" description="C2H2-type" evidence="9">
    <location>
        <begin position="46"/>
        <end position="73"/>
    </location>
</feature>
<dbReference type="EMBL" id="PKFO01000010">
    <property type="protein sequence ID" value="PVH22800.1"/>
    <property type="molecule type" value="Genomic_DNA"/>
</dbReference>
<dbReference type="Pfam" id="PF00096">
    <property type="entry name" value="zf-C2H2"/>
    <property type="match status" value="2"/>
</dbReference>
<dbReference type="STRING" id="45357.A0A2V1AXH0"/>
<feature type="region of interest" description="Disordered" evidence="8">
    <location>
        <begin position="494"/>
        <end position="528"/>
    </location>
</feature>
<dbReference type="PANTHER" id="PTHR40626:SF28">
    <property type="entry name" value="REGULATORY PROTEIN ADR1"/>
    <property type="match status" value="1"/>
</dbReference>
<gene>
    <name evidence="10" type="ORF">CXQ85_002522</name>
</gene>
<reference evidence="10 11" key="1">
    <citation type="submission" date="2017-12" db="EMBL/GenBank/DDBJ databases">
        <title>Genome Sequence of a Multidrug-Resistant Candida haemulonii Isolate from a Patient with Chronic Leg Ulcers in Israel.</title>
        <authorList>
            <person name="Chow N.A."/>
            <person name="Gade L."/>
            <person name="Batra D."/>
            <person name="Rowe L.A."/>
            <person name="Ben-Ami R."/>
            <person name="Loparev V.N."/>
            <person name="Litvintseva A.P."/>
        </authorList>
    </citation>
    <scope>NUCLEOTIDE SEQUENCE [LARGE SCALE GENOMIC DNA]</scope>
    <source>
        <strain evidence="10 11">B11899</strain>
    </source>
</reference>
<comment type="caution">
    <text evidence="10">The sequence shown here is derived from an EMBL/GenBank/DDBJ whole genome shotgun (WGS) entry which is preliminary data.</text>
</comment>
<feature type="region of interest" description="Disordered" evidence="8">
    <location>
        <begin position="326"/>
        <end position="373"/>
    </location>
</feature>
<keyword evidence="5" id="KW-0862">Zinc</keyword>
<organism evidence="10 11">
    <name type="scientific">Candidozyma haemuli</name>
    <dbReference type="NCBI Taxonomy" id="45357"/>
    <lineage>
        <taxon>Eukaryota</taxon>
        <taxon>Fungi</taxon>
        <taxon>Dikarya</taxon>
        <taxon>Ascomycota</taxon>
        <taxon>Saccharomycotina</taxon>
        <taxon>Pichiomycetes</taxon>
        <taxon>Metschnikowiaceae</taxon>
        <taxon>Candidozyma</taxon>
    </lineage>
</organism>
<accession>A0A2V1AXH0</accession>
<dbReference type="FunFam" id="3.30.160.60:FF:000446">
    <property type="entry name" value="Zinc finger protein"/>
    <property type="match status" value="1"/>
</dbReference>
<dbReference type="GO" id="GO:0005634">
    <property type="term" value="C:nucleus"/>
    <property type="evidence" value="ECO:0007669"/>
    <property type="project" value="UniProtKB-SubCell"/>
</dbReference>
<dbReference type="AlphaFoldDB" id="A0A2V1AXH0"/>
<dbReference type="InterPro" id="IPR051059">
    <property type="entry name" value="VerF-like"/>
</dbReference>
<feature type="region of interest" description="Disordered" evidence="8">
    <location>
        <begin position="1"/>
        <end position="27"/>
    </location>
</feature>
<dbReference type="InterPro" id="IPR013087">
    <property type="entry name" value="Znf_C2H2_type"/>
</dbReference>
<dbReference type="RefSeq" id="XP_025343740.1">
    <property type="nucleotide sequence ID" value="XM_025486190.1"/>
</dbReference>
<evidence type="ECO:0000313" key="10">
    <source>
        <dbReference type="EMBL" id="PVH22800.1"/>
    </source>
</evidence>
<keyword evidence="11" id="KW-1185">Reference proteome</keyword>
<dbReference type="CDD" id="cd12148">
    <property type="entry name" value="fungal_TF_MHR"/>
    <property type="match status" value="1"/>
</dbReference>
<protein>
    <recommendedName>
        <fullName evidence="9">C2H2-type domain-containing protein</fullName>
    </recommendedName>
</protein>
<dbReference type="SMART" id="SM00355">
    <property type="entry name" value="ZnF_C2H2"/>
    <property type="match status" value="2"/>
</dbReference>
<feature type="domain" description="C2H2-type" evidence="9">
    <location>
        <begin position="74"/>
        <end position="102"/>
    </location>
</feature>
<dbReference type="PROSITE" id="PS50157">
    <property type="entry name" value="ZINC_FINGER_C2H2_2"/>
    <property type="match status" value="2"/>
</dbReference>
<evidence type="ECO:0000256" key="1">
    <source>
        <dbReference type="ARBA" id="ARBA00004123"/>
    </source>
</evidence>
<keyword evidence="3" id="KW-0677">Repeat</keyword>
<feature type="compositionally biased region" description="Polar residues" evidence="8">
    <location>
        <begin position="494"/>
        <end position="506"/>
    </location>
</feature>
<dbReference type="OrthoDB" id="10018191at2759"/>
<dbReference type="GO" id="GO:0008270">
    <property type="term" value="F:zinc ion binding"/>
    <property type="evidence" value="ECO:0007669"/>
    <property type="project" value="UniProtKB-KW"/>
</dbReference>
<keyword evidence="4 7" id="KW-0863">Zinc-finger</keyword>
<comment type="subcellular location">
    <subcellularLocation>
        <location evidence="1">Nucleus</location>
    </subcellularLocation>
</comment>
<keyword evidence="2" id="KW-0479">Metal-binding</keyword>
<evidence type="ECO:0000256" key="6">
    <source>
        <dbReference type="ARBA" id="ARBA00023242"/>
    </source>
</evidence>
<feature type="compositionally biased region" description="Polar residues" evidence="8">
    <location>
        <begin position="131"/>
        <end position="147"/>
    </location>
</feature>
<feature type="compositionally biased region" description="Polar residues" evidence="8">
    <location>
        <begin position="168"/>
        <end position="192"/>
    </location>
</feature>
<sequence length="1206" mass="136129">MDFSSLPDNLEKDASPDSIASSDSKKKIPRELTAHGTTPSGKPRLFVCNTCTRAFARLEHLRRHERSHTKEKPFTCGVCQRKFSRRDLLLRHAQKLHAGCADAITRLRRKSMKSNSISSASGEMYDEALMSSQSPYQKDYSDSTPGSTGLGASKGNPGVSASAAIPTPGNSHRGSLDSIQFNLNLFNPTSAPRKSKKDVKTPALSRNPSINKDSNLQRQMFDRRKTTNRNRGASFSAQSGGNYAMAMPEFNDSYPGADNVEFSTPQLLPSTMGDDNSWFSNLSTIPGMENSHKNPHNRLTRDESITSLSLDNHDLQNPTFQSMMRSDSVTSAGSFHNMDAGTPTHPPYPAQNGSFSKASRNEPTLNNASRQQSEAGDMGYSFYGIPESMMAKVSGVPKMNQPLSPIKQELDDELMDLDNGNSFDPMHSMNIPAAITNGVNFDMNFLKDIDELTQDFDVGSKFLPNGYSFYGDVQSVSSSGIDSTPPPQLLSPSGMTGNHQYSQYGQTGHDDNGHPVGETTGPSDGGYSRTNLFTRNIRYMINKSLSKYPISGIMSPSIPSNEKLEQYLQNFVNMFLSHFPFIHPSKLNEYEIMSMTSNEPMSNESARVCMPLLVATIGALLANNKNDSEHLYEASRRTIHIYLENRKNSAGDIIGASQSPTQTVNPLWLIQSLTLSVIYGLFSDNENNVYIVIRQLNALNSLVKTSIKSNRKILFSISGEDEEYFKIIHEGGTSDKNLSMFSGEDEKGEVLFKNNISLQSQARIVFMIYKLTNFILMTYNVPLTLSINDLGSLMCPNTYDEYLWSFRSYSEFTNYQKATDTPHGLDFYLSKNEHNSIVFKDLLFKLSKNDMNPSLVSQLSNLSKYGFTSIAHGIYEMKQYEEMKYIDVFSILDSLTMFIDNAKNNADTRIVKEASLDFEKQDYALLVSFIKFSSTIDFRLVKEQSWLKNYDELTKNYHKFLSSTDMIDDSEFLKVIDSCILIIKLILFKTEDRGSDNSDGLSQEFRFGDNSLSHQYNTATDFEKMLGWKVNDEIDITKNSVHSQMLFHVFTVLSVFAIFIAKRNNVSNEFSRNNKNNFTSQLNQRFMVVLRVLARIEQFLKTKYRNSKHESDLTNLYLFSSFNNDSLLMDSTEFMHSDEAMEQLVNSHENYFAYSLEKSLYVLKIGELMLRYLYDTNIKVCIFRKLSGSLSQMRKFLIDNESRILT</sequence>
<evidence type="ECO:0000256" key="4">
    <source>
        <dbReference type="ARBA" id="ARBA00022771"/>
    </source>
</evidence>
<feature type="compositionally biased region" description="Polar residues" evidence="8">
    <location>
        <begin position="204"/>
        <end position="218"/>
    </location>
</feature>
<evidence type="ECO:0000313" key="11">
    <source>
        <dbReference type="Proteomes" id="UP000244309"/>
    </source>
</evidence>
<dbReference type="PROSITE" id="PS00028">
    <property type="entry name" value="ZINC_FINGER_C2H2_1"/>
    <property type="match status" value="2"/>
</dbReference>